<evidence type="ECO:0000256" key="3">
    <source>
        <dbReference type="ARBA" id="ARBA00023235"/>
    </source>
</evidence>
<dbReference type="InterPro" id="IPR020097">
    <property type="entry name" value="PsdUridine_synth_TruA_a/b_dom"/>
</dbReference>
<comment type="caution">
    <text evidence="9">The sequence shown here is derived from an EMBL/GenBank/DDBJ whole genome shotgun (WGS) entry which is preliminary data.</text>
</comment>
<dbReference type="NCBIfam" id="TIGR00071">
    <property type="entry name" value="hisT_truA"/>
    <property type="match status" value="1"/>
</dbReference>
<dbReference type="InterPro" id="IPR020095">
    <property type="entry name" value="PsdUridine_synth_TruA_C"/>
</dbReference>
<dbReference type="OrthoDB" id="9811823at2"/>
<dbReference type="Gene3D" id="3.30.70.580">
    <property type="entry name" value="Pseudouridine synthase I, catalytic domain, N-terminal subdomain"/>
    <property type="match status" value="1"/>
</dbReference>
<name>A0A3E1ND28_9BACT</name>
<feature type="domain" description="Pseudouridine synthase I TruA alpha/beta" evidence="8">
    <location>
        <begin position="148"/>
        <end position="242"/>
    </location>
</feature>
<dbReference type="InterPro" id="IPR020103">
    <property type="entry name" value="PsdUridine_synth_cat_dom_sf"/>
</dbReference>
<comment type="function">
    <text evidence="4">Formation of pseudouridine at positions 38, 39 and 40 in the anticodon stem and loop of transfer RNAs.</text>
</comment>
<dbReference type="RefSeq" id="WP_116849815.1">
    <property type="nucleotide sequence ID" value="NZ_QTJU01000016.1"/>
</dbReference>
<dbReference type="PANTHER" id="PTHR11142:SF0">
    <property type="entry name" value="TRNA PSEUDOURIDINE SYNTHASE-LIKE 1"/>
    <property type="match status" value="1"/>
</dbReference>
<feature type="binding site" evidence="4 6">
    <location>
        <position position="109"/>
    </location>
    <ligand>
        <name>substrate</name>
    </ligand>
</feature>
<dbReference type="Gene3D" id="3.30.70.660">
    <property type="entry name" value="Pseudouridine synthase I, catalytic domain, C-terminal subdomain"/>
    <property type="match status" value="1"/>
</dbReference>
<dbReference type="CDD" id="cd02570">
    <property type="entry name" value="PseudoU_synth_EcTruA"/>
    <property type="match status" value="1"/>
</dbReference>
<dbReference type="GO" id="GO:0003723">
    <property type="term" value="F:RNA binding"/>
    <property type="evidence" value="ECO:0007669"/>
    <property type="project" value="InterPro"/>
</dbReference>
<keyword evidence="2 4" id="KW-0819">tRNA processing</keyword>
<evidence type="ECO:0000313" key="10">
    <source>
        <dbReference type="Proteomes" id="UP000261284"/>
    </source>
</evidence>
<comment type="similarity">
    <text evidence="1 4 7">Belongs to the tRNA pseudouridine synthase TruA family.</text>
</comment>
<protein>
    <recommendedName>
        <fullName evidence="4">tRNA pseudouridine synthase A</fullName>
        <ecNumber evidence="4">5.4.99.12</ecNumber>
    </recommendedName>
    <alternativeName>
        <fullName evidence="4">tRNA pseudouridine(38-40) synthase</fullName>
    </alternativeName>
    <alternativeName>
        <fullName evidence="4">tRNA pseudouridylate synthase I</fullName>
    </alternativeName>
    <alternativeName>
        <fullName evidence="4">tRNA-uridine isomerase I</fullName>
    </alternativeName>
</protein>
<proteinExistence type="inferred from homology"/>
<dbReference type="PANTHER" id="PTHR11142">
    <property type="entry name" value="PSEUDOURIDYLATE SYNTHASE"/>
    <property type="match status" value="1"/>
</dbReference>
<gene>
    <name evidence="4" type="primary">truA</name>
    <name evidence="9" type="ORF">DXN05_23810</name>
</gene>
<feature type="active site" description="Nucleophile" evidence="4 5">
    <location>
        <position position="52"/>
    </location>
</feature>
<dbReference type="SUPFAM" id="SSF55120">
    <property type="entry name" value="Pseudouridine synthase"/>
    <property type="match status" value="1"/>
</dbReference>
<comment type="catalytic activity">
    <reaction evidence="4 7">
        <text>uridine(38/39/40) in tRNA = pseudouridine(38/39/40) in tRNA</text>
        <dbReference type="Rhea" id="RHEA:22376"/>
        <dbReference type="Rhea" id="RHEA-COMP:10085"/>
        <dbReference type="Rhea" id="RHEA-COMP:10087"/>
        <dbReference type="ChEBI" id="CHEBI:65314"/>
        <dbReference type="ChEBI" id="CHEBI:65315"/>
        <dbReference type="EC" id="5.4.99.12"/>
    </reaction>
</comment>
<dbReference type="EC" id="5.4.99.12" evidence="4"/>
<evidence type="ECO:0000256" key="4">
    <source>
        <dbReference type="HAMAP-Rule" id="MF_00171"/>
    </source>
</evidence>
<evidence type="ECO:0000256" key="2">
    <source>
        <dbReference type="ARBA" id="ARBA00022694"/>
    </source>
</evidence>
<evidence type="ECO:0000313" key="9">
    <source>
        <dbReference type="EMBL" id="RFM25737.1"/>
    </source>
</evidence>
<evidence type="ECO:0000256" key="6">
    <source>
        <dbReference type="PIRSR" id="PIRSR001430-2"/>
    </source>
</evidence>
<dbReference type="InterPro" id="IPR001406">
    <property type="entry name" value="PsdUridine_synth_TruA"/>
</dbReference>
<dbReference type="EMBL" id="QTJU01000016">
    <property type="protein sequence ID" value="RFM25737.1"/>
    <property type="molecule type" value="Genomic_DNA"/>
</dbReference>
<keyword evidence="10" id="KW-1185">Reference proteome</keyword>
<reference evidence="9 10" key="1">
    <citation type="submission" date="2018-08" db="EMBL/GenBank/DDBJ databases">
        <title>Chitinophagaceae sp. K23C18032701, a novel bacterium isolated from forest soil.</title>
        <authorList>
            <person name="Wang C."/>
        </authorList>
    </citation>
    <scope>NUCLEOTIDE SEQUENCE [LARGE SCALE GENOMIC DNA]</scope>
    <source>
        <strain evidence="9 10">K23C18032701</strain>
    </source>
</reference>
<dbReference type="InterPro" id="IPR020094">
    <property type="entry name" value="TruA/RsuA/RluB/E/F_N"/>
</dbReference>
<comment type="subunit">
    <text evidence="4">Homodimer.</text>
</comment>
<dbReference type="AlphaFoldDB" id="A0A3E1ND28"/>
<dbReference type="Proteomes" id="UP000261284">
    <property type="component" value="Unassembled WGS sequence"/>
</dbReference>
<evidence type="ECO:0000256" key="1">
    <source>
        <dbReference type="ARBA" id="ARBA00009375"/>
    </source>
</evidence>
<dbReference type="Pfam" id="PF01416">
    <property type="entry name" value="PseudoU_synth_1"/>
    <property type="match status" value="1"/>
</dbReference>
<accession>A0A3E1ND28</accession>
<dbReference type="GO" id="GO:0031119">
    <property type="term" value="P:tRNA pseudouridine synthesis"/>
    <property type="evidence" value="ECO:0007669"/>
    <property type="project" value="UniProtKB-UniRule"/>
</dbReference>
<evidence type="ECO:0000256" key="5">
    <source>
        <dbReference type="PIRSR" id="PIRSR001430-1"/>
    </source>
</evidence>
<organism evidence="9 10">
    <name type="scientific">Deminuibacter soli</name>
    <dbReference type="NCBI Taxonomy" id="2291815"/>
    <lineage>
        <taxon>Bacteria</taxon>
        <taxon>Pseudomonadati</taxon>
        <taxon>Bacteroidota</taxon>
        <taxon>Chitinophagia</taxon>
        <taxon>Chitinophagales</taxon>
        <taxon>Chitinophagaceae</taxon>
        <taxon>Deminuibacter</taxon>
    </lineage>
</organism>
<dbReference type="HAMAP" id="MF_00171">
    <property type="entry name" value="TruA"/>
    <property type="match status" value="1"/>
</dbReference>
<sequence length="248" mass="28306">MPRYFIEVAYKGTRYSGFQVQQNALTIQSEVEKALHTRFRQPFALTGSSRTDAGVHALQNYFHFDSDLTLLPGQVYNLNAILPSDIVVKRIVPVADDAHSRFHATAREYRYYLYQAKNPFLNDRAYYYPYHMQLDVLNEAAAVLKEYQDFTSFSKRNTQVKTFNCTLLVSEWVQEGECLVYHVKGNRFLRGMVRGLVGTMLRVGRGYINIAGLRAAVEAKDCSRADFSAPAHGLFLKAVHYPFLPDAV</sequence>
<comment type="caution">
    <text evidence="4">Lacks conserved residue(s) required for the propagation of feature annotation.</text>
</comment>
<dbReference type="GO" id="GO:0160147">
    <property type="term" value="F:tRNA pseudouridine(38-40) synthase activity"/>
    <property type="evidence" value="ECO:0007669"/>
    <property type="project" value="UniProtKB-EC"/>
</dbReference>
<dbReference type="PIRSF" id="PIRSF001430">
    <property type="entry name" value="tRNA_psdUrid_synth"/>
    <property type="match status" value="1"/>
</dbReference>
<keyword evidence="3 4" id="KW-0413">Isomerase</keyword>
<evidence type="ECO:0000256" key="7">
    <source>
        <dbReference type="RuleBase" id="RU003792"/>
    </source>
</evidence>
<evidence type="ECO:0000259" key="8">
    <source>
        <dbReference type="Pfam" id="PF01416"/>
    </source>
</evidence>